<gene>
    <name evidence="8" type="ORF">KJ970_04730</name>
</gene>
<dbReference type="InterPro" id="IPR013324">
    <property type="entry name" value="RNA_pol_sigma_r3/r4-like"/>
</dbReference>
<feature type="domain" description="RNA polymerase sigma-70 region 2" evidence="6">
    <location>
        <begin position="29"/>
        <end position="95"/>
    </location>
</feature>
<accession>A0A948RVG5</accession>
<evidence type="ECO:0000256" key="4">
    <source>
        <dbReference type="ARBA" id="ARBA00023125"/>
    </source>
</evidence>
<dbReference type="Gene3D" id="1.10.10.10">
    <property type="entry name" value="Winged helix-like DNA-binding domain superfamily/Winged helix DNA-binding domain"/>
    <property type="match status" value="1"/>
</dbReference>
<protein>
    <submittedName>
        <fullName evidence="8">Sigma-70 family RNA polymerase sigma factor</fullName>
    </submittedName>
</protein>
<dbReference type="SUPFAM" id="SSF88659">
    <property type="entry name" value="Sigma3 and sigma4 domains of RNA polymerase sigma factors"/>
    <property type="match status" value="1"/>
</dbReference>
<dbReference type="InterPro" id="IPR014284">
    <property type="entry name" value="RNA_pol_sigma-70_dom"/>
</dbReference>
<dbReference type="CDD" id="cd06171">
    <property type="entry name" value="Sigma70_r4"/>
    <property type="match status" value="1"/>
</dbReference>
<dbReference type="PANTHER" id="PTHR43133:SF8">
    <property type="entry name" value="RNA POLYMERASE SIGMA FACTOR HI_1459-RELATED"/>
    <property type="match status" value="1"/>
</dbReference>
<evidence type="ECO:0000256" key="5">
    <source>
        <dbReference type="ARBA" id="ARBA00023163"/>
    </source>
</evidence>
<evidence type="ECO:0000256" key="1">
    <source>
        <dbReference type="ARBA" id="ARBA00010641"/>
    </source>
</evidence>
<dbReference type="InterPro" id="IPR007627">
    <property type="entry name" value="RNA_pol_sigma70_r2"/>
</dbReference>
<dbReference type="InterPro" id="IPR013325">
    <property type="entry name" value="RNA_pol_sigma_r2"/>
</dbReference>
<dbReference type="InterPro" id="IPR039425">
    <property type="entry name" value="RNA_pol_sigma-70-like"/>
</dbReference>
<dbReference type="InterPro" id="IPR036388">
    <property type="entry name" value="WH-like_DNA-bd_sf"/>
</dbReference>
<evidence type="ECO:0000256" key="3">
    <source>
        <dbReference type="ARBA" id="ARBA00023082"/>
    </source>
</evidence>
<comment type="similarity">
    <text evidence="1">Belongs to the sigma-70 factor family. ECF subfamily.</text>
</comment>
<dbReference type="GO" id="GO:0016987">
    <property type="term" value="F:sigma factor activity"/>
    <property type="evidence" value="ECO:0007669"/>
    <property type="project" value="UniProtKB-KW"/>
</dbReference>
<dbReference type="AlphaFoldDB" id="A0A948RVG5"/>
<keyword evidence="2" id="KW-0805">Transcription regulation</keyword>
<keyword evidence="5" id="KW-0804">Transcription</keyword>
<evidence type="ECO:0000256" key="2">
    <source>
        <dbReference type="ARBA" id="ARBA00023015"/>
    </source>
</evidence>
<dbReference type="EMBL" id="JAHJDP010000023">
    <property type="protein sequence ID" value="MBU2690212.1"/>
    <property type="molecule type" value="Genomic_DNA"/>
</dbReference>
<evidence type="ECO:0000313" key="9">
    <source>
        <dbReference type="Proteomes" id="UP000777784"/>
    </source>
</evidence>
<organism evidence="8 9">
    <name type="scientific">Eiseniibacteriota bacterium</name>
    <dbReference type="NCBI Taxonomy" id="2212470"/>
    <lineage>
        <taxon>Bacteria</taxon>
        <taxon>Candidatus Eiseniibacteriota</taxon>
    </lineage>
</organism>
<dbReference type="NCBIfam" id="TIGR02937">
    <property type="entry name" value="sigma70-ECF"/>
    <property type="match status" value="1"/>
</dbReference>
<dbReference type="SUPFAM" id="SSF88946">
    <property type="entry name" value="Sigma2 domain of RNA polymerase sigma factors"/>
    <property type="match status" value="1"/>
</dbReference>
<dbReference type="Gene3D" id="1.10.1740.10">
    <property type="match status" value="1"/>
</dbReference>
<dbReference type="InterPro" id="IPR013249">
    <property type="entry name" value="RNA_pol_sigma70_r4_t2"/>
</dbReference>
<dbReference type="Proteomes" id="UP000777784">
    <property type="component" value="Unassembled WGS sequence"/>
</dbReference>
<proteinExistence type="inferred from homology"/>
<dbReference type="Pfam" id="PF04542">
    <property type="entry name" value="Sigma70_r2"/>
    <property type="match status" value="1"/>
</dbReference>
<keyword evidence="4" id="KW-0238">DNA-binding</keyword>
<feature type="domain" description="RNA polymerase sigma factor 70 region 4 type 2" evidence="7">
    <location>
        <begin position="142"/>
        <end position="191"/>
    </location>
</feature>
<reference evidence="8" key="1">
    <citation type="submission" date="2021-05" db="EMBL/GenBank/DDBJ databases">
        <title>Energy efficiency and biological interactions define the core microbiome of deep oligotrophic groundwater.</title>
        <authorList>
            <person name="Mehrshad M."/>
            <person name="Lopez-Fernandez M."/>
            <person name="Bell E."/>
            <person name="Bernier-Latmani R."/>
            <person name="Bertilsson S."/>
            <person name="Dopson M."/>
        </authorList>
    </citation>
    <scope>NUCLEOTIDE SEQUENCE</scope>
    <source>
        <strain evidence="8">Modern_marine.mb.64</strain>
    </source>
</reference>
<keyword evidence="3" id="KW-0731">Sigma factor</keyword>
<evidence type="ECO:0000259" key="7">
    <source>
        <dbReference type="Pfam" id="PF08281"/>
    </source>
</evidence>
<name>A0A948RVG5_UNCEI</name>
<dbReference type="PANTHER" id="PTHR43133">
    <property type="entry name" value="RNA POLYMERASE ECF-TYPE SIGMA FACTO"/>
    <property type="match status" value="1"/>
</dbReference>
<comment type="caution">
    <text evidence="8">The sequence shown here is derived from an EMBL/GenBank/DDBJ whole genome shotgun (WGS) entry which is preliminary data.</text>
</comment>
<sequence length="213" mass="24012">MTESPYKERPDDDLMLDVASGVEAAMEELILRWQGPLYHFLSRMTHDPGEAEDLTQETFIRLFQSAANYKPRDRFKSWIFRIAGNLARNEIRRRRLKRILSLEALAERFTSSAGKGGGDVEALNLPAAGDPSSDLDSKEIHNALRKAMLELPDRQREVMILRRLSGFNQREVAHQLGLTEAAVEGLLWRGSAALRKKLAGLWRDIQGGGDGSR</sequence>
<dbReference type="Pfam" id="PF08281">
    <property type="entry name" value="Sigma70_r4_2"/>
    <property type="match status" value="1"/>
</dbReference>
<dbReference type="GO" id="GO:0006352">
    <property type="term" value="P:DNA-templated transcription initiation"/>
    <property type="evidence" value="ECO:0007669"/>
    <property type="project" value="InterPro"/>
</dbReference>
<dbReference type="GO" id="GO:0003677">
    <property type="term" value="F:DNA binding"/>
    <property type="evidence" value="ECO:0007669"/>
    <property type="project" value="UniProtKB-KW"/>
</dbReference>
<evidence type="ECO:0000259" key="6">
    <source>
        <dbReference type="Pfam" id="PF04542"/>
    </source>
</evidence>
<evidence type="ECO:0000313" key="8">
    <source>
        <dbReference type="EMBL" id="MBU2690212.1"/>
    </source>
</evidence>